<dbReference type="PANTHER" id="PTHR30636:SF3">
    <property type="entry name" value="UPF0701 PROTEIN YICC"/>
    <property type="match status" value="1"/>
</dbReference>
<evidence type="ECO:0000313" key="8">
    <source>
        <dbReference type="EMBL" id="GGE42558.1"/>
    </source>
</evidence>
<dbReference type="InterPro" id="IPR005229">
    <property type="entry name" value="YicC/YloC-like"/>
</dbReference>
<keyword evidence="3" id="KW-0255">Endonuclease</keyword>
<protein>
    <recommendedName>
        <fullName evidence="10">YicC family protein</fullName>
    </recommendedName>
</protein>
<comment type="caution">
    <text evidence="8">The sequence shown here is derived from an EMBL/GenBank/DDBJ whole genome shotgun (WGS) entry which is preliminary data.</text>
</comment>
<dbReference type="InterPro" id="IPR013551">
    <property type="entry name" value="YicC-like_C"/>
</dbReference>
<dbReference type="AlphaFoldDB" id="A0A917EHW4"/>
<evidence type="ECO:0000313" key="9">
    <source>
        <dbReference type="Proteomes" id="UP000606730"/>
    </source>
</evidence>
<evidence type="ECO:0000256" key="2">
    <source>
        <dbReference type="ARBA" id="ARBA00022722"/>
    </source>
</evidence>
<accession>A0A917EHW4</accession>
<keyword evidence="4" id="KW-0378">Hydrolase</keyword>
<dbReference type="EMBL" id="BMKN01000001">
    <property type="protein sequence ID" value="GGE42558.1"/>
    <property type="molecule type" value="Genomic_DNA"/>
</dbReference>
<evidence type="ECO:0000259" key="7">
    <source>
        <dbReference type="Pfam" id="PF08340"/>
    </source>
</evidence>
<comment type="similarity">
    <text evidence="5">Belongs to the YicC/YloC family.</text>
</comment>
<dbReference type="NCBIfam" id="TIGR00255">
    <property type="entry name" value="YicC/YloC family endoribonuclease"/>
    <property type="match status" value="1"/>
</dbReference>
<keyword evidence="2" id="KW-0540">Nuclease</keyword>
<evidence type="ECO:0000256" key="1">
    <source>
        <dbReference type="ARBA" id="ARBA00001968"/>
    </source>
</evidence>
<feature type="domain" description="Endoribonuclease YicC-like C-terminal" evidence="7">
    <location>
        <begin position="154"/>
        <end position="271"/>
    </location>
</feature>
<feature type="domain" description="Endoribonuclease YicC-like N-terminal" evidence="6">
    <location>
        <begin position="1"/>
        <end position="134"/>
    </location>
</feature>
<dbReference type="InterPro" id="IPR013527">
    <property type="entry name" value="YicC-like_N"/>
</dbReference>
<sequence>MNARGLDLRPRLPDWIEGLEPAVRTALKGKVARGNLSLSLKIGKDAEAAMTVVNQSALEEVLAQIKQVETAGLEGADLDLAPTTALAILNQRGVLEQATTTDDTAPLRDALLEEFAQLVDSFNAMRKTEGDTLHDILSGQIERIETLNSEATQEASARKETWSATIKANLEKALEGVSTADPERVAQELALIVVKTDVTEELDRLTAHIATARELLAIKEPVGRKLDFLTQEFNREANTLCSKSQSKELTRIGLDLKVVIDQMREQVQNVE</sequence>
<dbReference type="GO" id="GO:0016787">
    <property type="term" value="F:hydrolase activity"/>
    <property type="evidence" value="ECO:0007669"/>
    <property type="project" value="UniProtKB-KW"/>
</dbReference>
<evidence type="ECO:0000256" key="5">
    <source>
        <dbReference type="ARBA" id="ARBA00035648"/>
    </source>
</evidence>
<dbReference type="PANTHER" id="PTHR30636">
    <property type="entry name" value="UPF0701 PROTEIN YICC"/>
    <property type="match status" value="1"/>
</dbReference>
<dbReference type="Proteomes" id="UP000606730">
    <property type="component" value="Unassembled WGS sequence"/>
</dbReference>
<evidence type="ECO:0000256" key="3">
    <source>
        <dbReference type="ARBA" id="ARBA00022759"/>
    </source>
</evidence>
<dbReference type="Pfam" id="PF08340">
    <property type="entry name" value="YicC-like_C"/>
    <property type="match status" value="1"/>
</dbReference>
<dbReference type="GO" id="GO:0004521">
    <property type="term" value="F:RNA endonuclease activity"/>
    <property type="evidence" value="ECO:0007669"/>
    <property type="project" value="InterPro"/>
</dbReference>
<gene>
    <name evidence="8" type="ORF">GCM10011517_07630</name>
</gene>
<evidence type="ECO:0000256" key="4">
    <source>
        <dbReference type="ARBA" id="ARBA00022801"/>
    </source>
</evidence>
<dbReference type="Pfam" id="PF03755">
    <property type="entry name" value="YicC-like_N"/>
    <property type="match status" value="1"/>
</dbReference>
<evidence type="ECO:0008006" key="10">
    <source>
        <dbReference type="Google" id="ProtNLM"/>
    </source>
</evidence>
<organism evidence="8 9">
    <name type="scientific">Actibacterium pelagium</name>
    <dbReference type="NCBI Taxonomy" id="2029103"/>
    <lineage>
        <taxon>Bacteria</taxon>
        <taxon>Pseudomonadati</taxon>
        <taxon>Pseudomonadota</taxon>
        <taxon>Alphaproteobacteria</taxon>
        <taxon>Rhodobacterales</taxon>
        <taxon>Roseobacteraceae</taxon>
        <taxon>Actibacterium</taxon>
    </lineage>
</organism>
<evidence type="ECO:0000259" key="6">
    <source>
        <dbReference type="Pfam" id="PF03755"/>
    </source>
</evidence>
<reference evidence="8" key="2">
    <citation type="submission" date="2020-09" db="EMBL/GenBank/DDBJ databases">
        <authorList>
            <person name="Sun Q."/>
            <person name="Zhou Y."/>
        </authorList>
    </citation>
    <scope>NUCLEOTIDE SEQUENCE</scope>
    <source>
        <strain evidence="8">CGMCC 1.16012</strain>
    </source>
</reference>
<comment type="cofactor">
    <cofactor evidence="1">
        <name>a divalent metal cation</name>
        <dbReference type="ChEBI" id="CHEBI:60240"/>
    </cofactor>
</comment>
<name>A0A917EHW4_9RHOB</name>
<keyword evidence="9" id="KW-1185">Reference proteome</keyword>
<proteinExistence type="inferred from homology"/>
<reference evidence="8" key="1">
    <citation type="journal article" date="2014" name="Int. J. Syst. Evol. Microbiol.">
        <title>Complete genome sequence of Corynebacterium casei LMG S-19264T (=DSM 44701T), isolated from a smear-ripened cheese.</title>
        <authorList>
            <consortium name="US DOE Joint Genome Institute (JGI-PGF)"/>
            <person name="Walter F."/>
            <person name="Albersmeier A."/>
            <person name="Kalinowski J."/>
            <person name="Ruckert C."/>
        </authorList>
    </citation>
    <scope>NUCLEOTIDE SEQUENCE</scope>
    <source>
        <strain evidence="8">CGMCC 1.16012</strain>
    </source>
</reference>